<accession>A0A2B7ZQE3</accession>
<comment type="caution">
    <text evidence="1">The sequence shown here is derived from an EMBL/GenBank/DDBJ whole genome shotgun (WGS) entry which is preliminary data.</text>
</comment>
<sequence length="68" mass="7418">MATLKISPNQAFVSGKGVPVISSIRAYVSSALGTQAKVISIPAQLEIQVERLKLSKRETEKVNIRPRI</sequence>
<protein>
    <submittedName>
        <fullName evidence="1">Uncharacterized protein</fullName>
    </submittedName>
</protein>
<keyword evidence="2" id="KW-1185">Reference proteome</keyword>
<organism evidence="1 2">
    <name type="scientific">[Emmonsia] crescens</name>
    <dbReference type="NCBI Taxonomy" id="73230"/>
    <lineage>
        <taxon>Eukaryota</taxon>
        <taxon>Fungi</taxon>
        <taxon>Dikarya</taxon>
        <taxon>Ascomycota</taxon>
        <taxon>Pezizomycotina</taxon>
        <taxon>Eurotiomycetes</taxon>
        <taxon>Eurotiomycetidae</taxon>
        <taxon>Onygenales</taxon>
        <taxon>Ajellomycetaceae</taxon>
        <taxon>Emergomyces</taxon>
    </lineage>
</organism>
<dbReference type="Proteomes" id="UP000226031">
    <property type="component" value="Unassembled WGS sequence"/>
</dbReference>
<evidence type="ECO:0000313" key="1">
    <source>
        <dbReference type="EMBL" id="PGH35389.1"/>
    </source>
</evidence>
<dbReference type="EMBL" id="PDND01000022">
    <property type="protein sequence ID" value="PGH35389.1"/>
    <property type="molecule type" value="Genomic_DNA"/>
</dbReference>
<name>A0A2B7ZQE3_9EURO</name>
<gene>
    <name evidence="1" type="ORF">GX50_01727</name>
</gene>
<evidence type="ECO:0000313" key="2">
    <source>
        <dbReference type="Proteomes" id="UP000226031"/>
    </source>
</evidence>
<proteinExistence type="predicted"/>
<dbReference type="AlphaFoldDB" id="A0A2B7ZQE3"/>
<reference evidence="1 2" key="1">
    <citation type="submission" date="2017-10" db="EMBL/GenBank/DDBJ databases">
        <title>Comparative genomics in systemic dimorphic fungi from Ajellomycetaceae.</title>
        <authorList>
            <person name="Munoz J.F."/>
            <person name="Mcewen J.G."/>
            <person name="Clay O.K."/>
            <person name="Cuomo C.A."/>
        </authorList>
    </citation>
    <scope>NUCLEOTIDE SEQUENCE [LARGE SCALE GENOMIC DNA]</scope>
    <source>
        <strain evidence="1 2">UAMH4076</strain>
    </source>
</reference>